<gene>
    <name evidence="1" type="ORF">J8C06_08370</name>
</gene>
<dbReference type="Gene3D" id="3.40.50.150">
    <property type="entry name" value="Vaccinia Virus protein VP39"/>
    <property type="match status" value="1"/>
</dbReference>
<organism evidence="1 2">
    <name type="scientific">Chloracidobacterium validum</name>
    <dbReference type="NCBI Taxonomy" id="2821543"/>
    <lineage>
        <taxon>Bacteria</taxon>
        <taxon>Pseudomonadati</taxon>
        <taxon>Acidobacteriota</taxon>
        <taxon>Terriglobia</taxon>
        <taxon>Terriglobales</taxon>
        <taxon>Acidobacteriaceae</taxon>
        <taxon>Chloracidobacterium</taxon>
    </lineage>
</organism>
<dbReference type="SUPFAM" id="SSF53335">
    <property type="entry name" value="S-adenosyl-L-methionine-dependent methyltransferases"/>
    <property type="match status" value="1"/>
</dbReference>
<evidence type="ECO:0000313" key="1">
    <source>
        <dbReference type="EMBL" id="QUW02369.1"/>
    </source>
</evidence>
<dbReference type="InterPro" id="IPR029063">
    <property type="entry name" value="SAM-dependent_MTases_sf"/>
</dbReference>
<evidence type="ECO:0000313" key="2">
    <source>
        <dbReference type="Proteomes" id="UP000676506"/>
    </source>
</evidence>
<dbReference type="Proteomes" id="UP000676506">
    <property type="component" value="Chromosome 1"/>
</dbReference>
<accession>A0ABX8B9M0</accession>
<dbReference type="EMBL" id="CP072648">
    <property type="protein sequence ID" value="QUW02369.1"/>
    <property type="molecule type" value="Genomic_DNA"/>
</dbReference>
<reference evidence="1 2" key="1">
    <citation type="submission" date="2021-03" db="EMBL/GenBank/DDBJ databases">
        <title>Genomic and phenotypic characterization of Chloracidobacterium isolates provides evidence for multiple species.</title>
        <authorList>
            <person name="Saini M.K."/>
            <person name="Costas A.M.G."/>
            <person name="Tank M."/>
            <person name="Bryant D.A."/>
        </authorList>
    </citation>
    <scope>NUCLEOTIDE SEQUENCE [LARGE SCALE GENOMIC DNA]</scope>
    <source>
        <strain evidence="1 2">BV2-C</strain>
    </source>
</reference>
<protein>
    <recommendedName>
        <fullName evidence="3">Methyltransferase domain-containing protein</fullName>
    </recommendedName>
</protein>
<sequence length="211" mass="23631">MKVRLSLVKRLERATGTVHHALLEKAVADLNPSHQVGVVADHGGVWLKLLLAGYPDHAVHHLATSPQEQAVARALHDQCPALIQWNVLKLPNLPSPEACAFDVLLGGLSVGCLDLEEFLTWARKAVVPGRRLVLLLETFQGNVRWQASYTWFCQQWMRHIACAPELENLKFPTDDRLIASLQGQGFKQVLLWGLHRAPAWRATRFVLVEAH</sequence>
<evidence type="ECO:0008006" key="3">
    <source>
        <dbReference type="Google" id="ProtNLM"/>
    </source>
</evidence>
<dbReference type="RefSeq" id="WP_211428259.1">
    <property type="nucleotide sequence ID" value="NZ_CP072648.1"/>
</dbReference>
<keyword evidence="2" id="KW-1185">Reference proteome</keyword>
<name>A0ABX8B9M0_9BACT</name>
<proteinExistence type="predicted"/>